<dbReference type="Proteomes" id="UP000033035">
    <property type="component" value="Unassembled WGS sequence"/>
</dbReference>
<evidence type="ECO:0000313" key="1">
    <source>
        <dbReference type="EMBL" id="KKB45701.1"/>
    </source>
</evidence>
<gene>
    <name evidence="1" type="ORF">HMPREF1536_05341</name>
</gene>
<comment type="caution">
    <text evidence="1">The sequence shown here is derived from an EMBL/GenBank/DDBJ whole genome shotgun (WGS) entry which is preliminary data.</text>
</comment>
<reference evidence="1 2" key="1">
    <citation type="submission" date="2013-04" db="EMBL/GenBank/DDBJ databases">
        <title>The Genome Sequence of Parabacteroides gordonii DSM 23371.</title>
        <authorList>
            <consortium name="The Broad Institute Genomics Platform"/>
            <person name="Earl A."/>
            <person name="Ward D."/>
            <person name="Feldgarden M."/>
            <person name="Gevers D."/>
            <person name="Martens E."/>
            <person name="Sakamoto M."/>
            <person name="Benno Y."/>
            <person name="Suzuki N."/>
            <person name="Matsunaga N."/>
            <person name="Koshihara K."/>
            <person name="Seki M."/>
            <person name="Komiya H."/>
            <person name="Walker B."/>
            <person name="Young S."/>
            <person name="Zeng Q."/>
            <person name="Gargeya S."/>
            <person name="Fitzgerald M."/>
            <person name="Haas B."/>
            <person name="Abouelleil A."/>
            <person name="Allen A.W."/>
            <person name="Alvarado L."/>
            <person name="Arachchi H.M."/>
            <person name="Berlin A.M."/>
            <person name="Chapman S.B."/>
            <person name="Gainer-Dewar J."/>
            <person name="Goldberg J."/>
            <person name="Griggs A."/>
            <person name="Gujja S."/>
            <person name="Hansen M."/>
            <person name="Howarth C."/>
            <person name="Imamovic A."/>
            <person name="Ireland A."/>
            <person name="Larimer J."/>
            <person name="McCowan C."/>
            <person name="Murphy C."/>
            <person name="Pearson M."/>
            <person name="Poon T.W."/>
            <person name="Priest M."/>
            <person name="Roberts A."/>
            <person name="Saif S."/>
            <person name="Shea T."/>
            <person name="Sisk P."/>
            <person name="Sykes S."/>
            <person name="Wortman J."/>
            <person name="Nusbaum C."/>
            <person name="Birren B."/>
        </authorList>
    </citation>
    <scope>NUCLEOTIDE SEQUENCE [LARGE SCALE GENOMIC DNA]</scope>
    <source>
        <strain evidence="1 2">MS-1</strain>
    </source>
</reference>
<dbReference type="PATRIC" id="fig|1203610.3.peg.5457"/>
<organism evidence="1 2">
    <name type="scientific">Parabacteroides gordonii MS-1 = DSM 23371</name>
    <dbReference type="NCBI Taxonomy" id="1203610"/>
    <lineage>
        <taxon>Bacteria</taxon>
        <taxon>Pseudomonadati</taxon>
        <taxon>Bacteroidota</taxon>
        <taxon>Bacteroidia</taxon>
        <taxon>Bacteroidales</taxon>
        <taxon>Tannerellaceae</taxon>
        <taxon>Parabacteroides</taxon>
    </lineage>
</organism>
<dbReference type="AlphaFoldDB" id="A0A0F5IJJ8"/>
<accession>A0A0F5IJJ8</accession>
<proteinExistence type="predicted"/>
<name>A0A0F5IJJ8_9BACT</name>
<dbReference type="HOGENOM" id="CLU_2992541_0_0_10"/>
<sequence>MLNRALFLLFQRYIFKQLVRTLPAVKNSQYINDSSSLLVDNLIISFNRFLALRVHLI</sequence>
<keyword evidence="2" id="KW-1185">Reference proteome</keyword>
<evidence type="ECO:0000313" key="2">
    <source>
        <dbReference type="Proteomes" id="UP000033035"/>
    </source>
</evidence>
<protein>
    <submittedName>
        <fullName evidence="1">Uncharacterized protein</fullName>
    </submittedName>
</protein>
<dbReference type="STRING" id="1203610.HMPREF1536_05341"/>
<dbReference type="EMBL" id="AQHW01000031">
    <property type="protein sequence ID" value="KKB45701.1"/>
    <property type="molecule type" value="Genomic_DNA"/>
</dbReference>